<dbReference type="HAMAP" id="MF_02040">
    <property type="entry name" value="Mrp_NBP35"/>
    <property type="match status" value="1"/>
</dbReference>
<evidence type="ECO:0000256" key="2">
    <source>
        <dbReference type="ARBA" id="ARBA00004496"/>
    </source>
</evidence>
<sequence>MDPVPCDANEHCPGTGSESAGKVAACQGCPNQQICASGITQEEDPGIEQVRIRLQSVRHKILILSGKGGVGKSTFTSLLARFLAAEDEDKNVGICDIDICGPSMPRVMGALDEQVHQSGSGWSPVYVDSNLSVMSIGFLLASPDNAVIWRGPKKNAMIRQFLTDVDWGELEYLLIDTPPGTSDEHMSVAKYLSKADIDGAVLVTTPQEVALLDVRKEVDFCRKADITIIGVVENMSSYVCPKCSRESEIFKGKTGGAEKMCSDLKLNFLGRLPLDPRLARCCDEGKNFITEFKDSPAHKSLEDIVKRIVSLLDKTKSPDA</sequence>
<dbReference type="InterPro" id="IPR028601">
    <property type="entry name" value="NUBP1/Nbp35"/>
</dbReference>
<feature type="binding site" evidence="11">
    <location>
        <position position="243"/>
    </location>
    <ligand>
        <name>[4Fe-4S] cluster</name>
        <dbReference type="ChEBI" id="CHEBI:49883"/>
        <label>2</label>
        <note>ligand shared with heterodimeric partner</note>
    </ligand>
</feature>
<dbReference type="Gene3D" id="3.40.50.300">
    <property type="entry name" value="P-loop containing nucleotide triphosphate hydrolases"/>
    <property type="match status" value="1"/>
</dbReference>
<reference evidence="12" key="1">
    <citation type="journal article" date="2024" name="Gigascience">
        <title>Chromosome-level genome of the poultry shaft louse Menopon gallinae provides insight into the host-switching and adaptive evolution of parasitic lice.</title>
        <authorList>
            <person name="Xu Y."/>
            <person name="Ma L."/>
            <person name="Liu S."/>
            <person name="Liang Y."/>
            <person name="Liu Q."/>
            <person name="He Z."/>
            <person name="Tian L."/>
            <person name="Duan Y."/>
            <person name="Cai W."/>
            <person name="Li H."/>
            <person name="Song F."/>
        </authorList>
    </citation>
    <scope>NUCLEOTIDE SEQUENCE</scope>
    <source>
        <strain evidence="12">Cailab_2023a</strain>
    </source>
</reference>
<organism evidence="12">
    <name type="scientific">Menopon gallinae</name>
    <name type="common">poultry shaft louse</name>
    <dbReference type="NCBI Taxonomy" id="328185"/>
    <lineage>
        <taxon>Eukaryota</taxon>
        <taxon>Metazoa</taxon>
        <taxon>Ecdysozoa</taxon>
        <taxon>Arthropoda</taxon>
        <taxon>Hexapoda</taxon>
        <taxon>Insecta</taxon>
        <taxon>Pterygota</taxon>
        <taxon>Neoptera</taxon>
        <taxon>Paraneoptera</taxon>
        <taxon>Psocodea</taxon>
        <taxon>Troctomorpha</taxon>
        <taxon>Phthiraptera</taxon>
        <taxon>Amblycera</taxon>
        <taxon>Menoponidae</taxon>
        <taxon>Menopon</taxon>
    </lineage>
</organism>
<dbReference type="EMBL" id="JARGDH010000004">
    <property type="protein sequence ID" value="KAL0270956.1"/>
    <property type="molecule type" value="Genomic_DNA"/>
</dbReference>
<feature type="binding site" evidence="11">
    <location>
        <begin position="66"/>
        <end position="73"/>
    </location>
    <ligand>
        <name>ATP</name>
        <dbReference type="ChEBI" id="CHEBI:30616"/>
    </ligand>
</feature>
<dbReference type="PANTHER" id="PTHR23264:SF35">
    <property type="entry name" value="CYTOSOLIC FE-S CLUSTER ASSEMBLY FACTOR NUBP1"/>
    <property type="match status" value="1"/>
</dbReference>
<comment type="cofactor">
    <cofactor evidence="11">
        <name>[4Fe-4S] cluster</name>
        <dbReference type="ChEBI" id="CHEBI:49883"/>
    </cofactor>
    <text evidence="11">Binds 4 [4Fe-4S] clusters per heterotetramer. Contains two stable clusters in the N-termini of NUBP1 and two labile, bridging clusters between subunits of the NUBP1-NUBP2 heterotetramer.</text>
</comment>
<dbReference type="SUPFAM" id="SSF52540">
    <property type="entry name" value="P-loop containing nucleoside triphosphate hydrolases"/>
    <property type="match status" value="1"/>
</dbReference>
<evidence type="ECO:0000256" key="1">
    <source>
        <dbReference type="ARBA" id="ARBA00004123"/>
    </source>
</evidence>
<dbReference type="Pfam" id="PF10609">
    <property type="entry name" value="ParA"/>
    <property type="match status" value="1"/>
</dbReference>
<dbReference type="GO" id="GO:0016226">
    <property type="term" value="P:iron-sulfur cluster assembly"/>
    <property type="evidence" value="ECO:0007669"/>
    <property type="project" value="UniProtKB-UniRule"/>
</dbReference>
<proteinExistence type="inferred from homology"/>
<name>A0AAW2HND6_9NEOP</name>
<comment type="subunit">
    <text evidence="11">Heterotetramer of 2 NUBP1 and 2 NUBP2 chains.</text>
</comment>
<keyword evidence="4 11" id="KW-0963">Cytoplasm</keyword>
<keyword evidence="5 11" id="KW-0479">Metal-binding</keyword>
<dbReference type="GO" id="GO:0051539">
    <property type="term" value="F:4 iron, 4 sulfur cluster binding"/>
    <property type="evidence" value="ECO:0007669"/>
    <property type="project" value="UniProtKB-UniRule"/>
</dbReference>
<evidence type="ECO:0000256" key="5">
    <source>
        <dbReference type="ARBA" id="ARBA00022723"/>
    </source>
</evidence>
<protein>
    <recommendedName>
        <fullName evidence="11">Cytosolic Fe-S cluster assembly factor NUBP1 homolog</fullName>
    </recommendedName>
</protein>
<evidence type="ECO:0000256" key="3">
    <source>
        <dbReference type="ARBA" id="ARBA00022485"/>
    </source>
</evidence>
<evidence type="ECO:0000256" key="11">
    <source>
        <dbReference type="HAMAP-Rule" id="MF_03038"/>
    </source>
</evidence>
<keyword evidence="9 11" id="KW-0411">Iron-sulfur</keyword>
<dbReference type="InterPro" id="IPR027417">
    <property type="entry name" value="P-loop_NTPase"/>
</dbReference>
<comment type="caution">
    <text evidence="12">The sequence shown here is derived from an EMBL/GenBank/DDBJ whole genome shotgun (WGS) entry which is preliminary data.</text>
</comment>
<feature type="binding site" evidence="11">
    <location>
        <position position="35"/>
    </location>
    <ligand>
        <name>[4Fe-4S] cluster</name>
        <dbReference type="ChEBI" id="CHEBI:49883"/>
        <label>1</label>
    </ligand>
</feature>
<evidence type="ECO:0000256" key="4">
    <source>
        <dbReference type="ARBA" id="ARBA00022490"/>
    </source>
</evidence>
<accession>A0AAW2HND6</accession>
<evidence type="ECO:0000256" key="9">
    <source>
        <dbReference type="ARBA" id="ARBA00023014"/>
    </source>
</evidence>
<dbReference type="GO" id="GO:0005524">
    <property type="term" value="F:ATP binding"/>
    <property type="evidence" value="ECO:0007669"/>
    <property type="project" value="UniProtKB-KW"/>
</dbReference>
<evidence type="ECO:0000256" key="6">
    <source>
        <dbReference type="ARBA" id="ARBA00022741"/>
    </source>
</evidence>
<dbReference type="PANTHER" id="PTHR23264">
    <property type="entry name" value="NUCLEOTIDE-BINDING PROTEIN NBP35 YEAST -RELATED"/>
    <property type="match status" value="1"/>
</dbReference>
<dbReference type="GO" id="GO:0140663">
    <property type="term" value="F:ATP-dependent FeS chaperone activity"/>
    <property type="evidence" value="ECO:0007669"/>
    <property type="project" value="InterPro"/>
</dbReference>
<feature type="binding site" evidence="11">
    <location>
        <position position="12"/>
    </location>
    <ligand>
        <name>[4Fe-4S] cluster</name>
        <dbReference type="ChEBI" id="CHEBI:49883"/>
        <label>1</label>
    </ligand>
</feature>
<keyword evidence="6 11" id="KW-0547">Nucleotide-binding</keyword>
<keyword evidence="7 11" id="KW-0067">ATP-binding</keyword>
<dbReference type="HAMAP" id="MF_03038">
    <property type="entry name" value="NUBP1"/>
    <property type="match status" value="1"/>
</dbReference>
<dbReference type="AlphaFoldDB" id="A0AAW2HND6"/>
<dbReference type="FunFam" id="3.40.50.300:FF:000427">
    <property type="entry name" value="Cytosolic Fe-S cluster assembly factor NUBP1"/>
    <property type="match status" value="1"/>
</dbReference>
<dbReference type="InterPro" id="IPR033756">
    <property type="entry name" value="YlxH/NBP35"/>
</dbReference>
<comment type="similarity">
    <text evidence="11">Belongs to the Mrp/NBP35 ATP-binding proteins family. NUBP1/NBP35 subfamily.</text>
</comment>
<evidence type="ECO:0000256" key="8">
    <source>
        <dbReference type="ARBA" id="ARBA00023004"/>
    </source>
</evidence>
<feature type="binding site" evidence="11">
    <location>
        <position position="240"/>
    </location>
    <ligand>
        <name>[4Fe-4S] cluster</name>
        <dbReference type="ChEBI" id="CHEBI:49883"/>
        <label>2</label>
        <note>ligand shared with heterodimeric partner</note>
    </ligand>
</feature>
<evidence type="ECO:0000256" key="7">
    <source>
        <dbReference type="ARBA" id="ARBA00022840"/>
    </source>
</evidence>
<keyword evidence="3 11" id="KW-0004">4Fe-4S</keyword>
<dbReference type="GO" id="GO:0005829">
    <property type="term" value="C:cytosol"/>
    <property type="evidence" value="ECO:0007669"/>
    <property type="project" value="TreeGrafter"/>
</dbReference>
<comment type="function">
    <text evidence="10">Component of the cytosolic iron-sulfur (Fe/S) protein assembly (CIA) machinery. Required for maturation of extramitochondrial Fe-S proteins. The NUBP1-NUBP2 heterotetramer forms a Fe-S scaffold complex, mediating the de novo assembly of an Fe-S cluster and its transfer to target apoproteins. Implicated in the regulation of centrosome duplication. Negatively regulates cilium formation and structure.</text>
</comment>
<comment type="subcellular location">
    <subcellularLocation>
        <location evidence="2 11">Cytoplasm</location>
    </subcellularLocation>
    <subcellularLocation>
        <location evidence="1">Nucleus</location>
    </subcellularLocation>
</comment>
<dbReference type="CDD" id="cd02037">
    <property type="entry name" value="Mrp_NBP35"/>
    <property type="match status" value="1"/>
</dbReference>
<evidence type="ECO:0000313" key="12">
    <source>
        <dbReference type="EMBL" id="KAL0270956.1"/>
    </source>
</evidence>
<feature type="binding site" evidence="11">
    <location>
        <position position="26"/>
    </location>
    <ligand>
        <name>[4Fe-4S] cluster</name>
        <dbReference type="ChEBI" id="CHEBI:49883"/>
        <label>1</label>
    </ligand>
</feature>
<dbReference type="GO" id="GO:0005634">
    <property type="term" value="C:nucleus"/>
    <property type="evidence" value="ECO:0007669"/>
    <property type="project" value="UniProtKB-SubCell"/>
</dbReference>
<dbReference type="GO" id="GO:0046872">
    <property type="term" value="F:metal ion binding"/>
    <property type="evidence" value="ECO:0007669"/>
    <property type="project" value="UniProtKB-KW"/>
</dbReference>
<dbReference type="InterPro" id="IPR019591">
    <property type="entry name" value="Mrp/NBP35_ATP-bd"/>
</dbReference>
<gene>
    <name evidence="12" type="ORF">PYX00_008217</name>
</gene>
<keyword evidence="8 11" id="KW-0408">Iron</keyword>
<evidence type="ECO:0000256" key="10">
    <source>
        <dbReference type="ARBA" id="ARBA00054528"/>
    </source>
</evidence>
<feature type="binding site" evidence="11">
    <location>
        <position position="29"/>
    </location>
    <ligand>
        <name>[4Fe-4S] cluster</name>
        <dbReference type="ChEBI" id="CHEBI:49883"/>
        <label>1</label>
    </ligand>
</feature>